<protein>
    <recommendedName>
        <fullName evidence="4">Exocyst complex protein EXO70</fullName>
    </recommendedName>
</protein>
<dbReference type="GO" id="GO:0005935">
    <property type="term" value="C:cellular bud neck"/>
    <property type="evidence" value="ECO:0007669"/>
    <property type="project" value="UniProtKB-SubCell"/>
</dbReference>
<dbReference type="GO" id="GO:0000145">
    <property type="term" value="C:exocyst"/>
    <property type="evidence" value="ECO:0007669"/>
    <property type="project" value="InterPro"/>
</dbReference>
<keyword evidence="4" id="KW-0653">Protein transport</keyword>
<organism evidence="6 7">
    <name type="scientific">Peltaster fructicola</name>
    <dbReference type="NCBI Taxonomy" id="286661"/>
    <lineage>
        <taxon>Eukaryota</taxon>
        <taxon>Fungi</taxon>
        <taxon>Dikarya</taxon>
        <taxon>Ascomycota</taxon>
        <taxon>Pezizomycotina</taxon>
        <taxon>Dothideomycetes</taxon>
        <taxon>Dothideomycetes incertae sedis</taxon>
        <taxon>Peltaster</taxon>
    </lineage>
</organism>
<comment type="function">
    <text evidence="4">Involved in the secretory pathway as part of the exocyst complex which tethers secretory vesicles to the sites of exocytosis. Also plays a role in the assembly of the exocyst.</text>
</comment>
<dbReference type="AlphaFoldDB" id="A0A6H0Y1A5"/>
<evidence type="ECO:0000256" key="3">
    <source>
        <dbReference type="ARBA" id="ARBA00022483"/>
    </source>
</evidence>
<dbReference type="Pfam" id="PF03081">
    <property type="entry name" value="Exo70_C"/>
    <property type="match status" value="1"/>
</dbReference>
<evidence type="ECO:0000256" key="1">
    <source>
        <dbReference type="ARBA" id="ARBA00006756"/>
    </source>
</evidence>
<dbReference type="InterPro" id="IPR004140">
    <property type="entry name" value="Exo70"/>
</dbReference>
<dbReference type="Proteomes" id="UP000503462">
    <property type="component" value="Chromosome 4"/>
</dbReference>
<comment type="subcellular location">
    <subcellularLocation>
        <location evidence="4">Bud</location>
    </subcellularLocation>
    <subcellularLocation>
        <location evidence="4">Bud neck</location>
    </subcellularLocation>
</comment>
<dbReference type="OrthoDB" id="1922221at2759"/>
<sequence length="669" mass="74598">MVAPRHGAFAEESAEVEVLYANLEKMKSLTKKIQGSMSRLDTSGRNVQDAIGPIYGSTQRLHTTNTNVERILAAIDKFKEPLDMRKKEEHILRSRPDRVGLTEYVSSIDRTNQALRELKASGLRSNQQAITELSSLLRSGTQNLENVFRDFLQQDSQPIEPLQQITRGVEFPQIAAAKTAQLRIINAHISDFAAQLDYSGMTGSATVYVQERGQYLALSLQNLAAATISTARKVNPEAVYKPGSNAIGTYAKGIEGMFIAEYQIICEIFHREEWGPVLTATCQKALSMFSNTLRDLDAHVRKYLVTDCYLAYEVVDAVSNTSFQVEDRTGELKLAMSTALKPIRETAKMSLSALLNDVRLKIQQMVSLPADGSPVPLTSETIQQLQSMTAYLPPLSSLMRSLGDGGWREAGHGSSSTSVPTLKSFDVGADGKQLFAHYCMDMIETLLSNLEGRSRALRSSRSMQGVFIGNNVAVVDRMVRSSELEPLLARAMQPKLDVWRKKSTQAYLDAWKEPSIHLLDVQYTARAPRPPSTGQAVDSGAIIKAMSSKDKDGIKEKFKGFNTSFDDMIAKHKSMRMEPEVRRQLSREVQTFIEPLYTRFWERYHEVDKGKGKHVKYPLLTVHSSTDTTYADVTPTTGSTVVRLDESSASKRVQRTTYLKFLLTEGTPR</sequence>
<reference evidence="6 7" key="1">
    <citation type="journal article" date="2016" name="Sci. Rep.">
        <title>Peltaster fructicola genome reveals evolution from an invasive phytopathogen to an ectophytic parasite.</title>
        <authorList>
            <person name="Xu C."/>
            <person name="Chen H."/>
            <person name="Gleason M.L."/>
            <person name="Xu J.R."/>
            <person name="Liu H."/>
            <person name="Zhang R."/>
            <person name="Sun G."/>
        </authorList>
    </citation>
    <scope>NUCLEOTIDE SEQUENCE [LARGE SCALE GENOMIC DNA]</scope>
    <source>
        <strain evidence="6 7">LNHT1506</strain>
    </source>
</reference>
<dbReference type="EMBL" id="CP051142">
    <property type="protein sequence ID" value="QIX00639.1"/>
    <property type="molecule type" value="Genomic_DNA"/>
</dbReference>
<dbReference type="PANTHER" id="PTHR12542:SF41">
    <property type="entry name" value="EXOCYST COMPLEX COMPONENT 7"/>
    <property type="match status" value="1"/>
</dbReference>
<comment type="similarity">
    <text evidence="1 4">Belongs to the EXO70 family.</text>
</comment>
<evidence type="ECO:0000313" key="7">
    <source>
        <dbReference type="Proteomes" id="UP000503462"/>
    </source>
</evidence>
<gene>
    <name evidence="6" type="ORF">AMS68_006156</name>
</gene>
<dbReference type="Pfam" id="PF20669">
    <property type="entry name" value="Exo70_N"/>
    <property type="match status" value="1"/>
</dbReference>
<dbReference type="PANTHER" id="PTHR12542">
    <property type="entry name" value="EXOCYST COMPLEX PROTEIN EXO70"/>
    <property type="match status" value="1"/>
</dbReference>
<proteinExistence type="inferred from homology"/>
<evidence type="ECO:0000256" key="4">
    <source>
        <dbReference type="RuleBase" id="RU365026"/>
    </source>
</evidence>
<dbReference type="SUPFAM" id="SSF74788">
    <property type="entry name" value="Cullin repeat-like"/>
    <property type="match status" value="1"/>
</dbReference>
<dbReference type="GO" id="GO:0005546">
    <property type="term" value="F:phosphatidylinositol-4,5-bisphosphate binding"/>
    <property type="evidence" value="ECO:0007669"/>
    <property type="project" value="InterPro"/>
</dbReference>
<accession>A0A6H0Y1A5</accession>
<keyword evidence="3 4" id="KW-0268">Exocytosis</keyword>
<name>A0A6H0Y1A5_9PEZI</name>
<keyword evidence="7" id="KW-1185">Reference proteome</keyword>
<evidence type="ECO:0000259" key="5">
    <source>
        <dbReference type="Pfam" id="PF03081"/>
    </source>
</evidence>
<evidence type="ECO:0000256" key="2">
    <source>
        <dbReference type="ARBA" id="ARBA00022448"/>
    </source>
</evidence>
<dbReference type="InterPro" id="IPR046364">
    <property type="entry name" value="Exo70_C"/>
</dbReference>
<dbReference type="Gene3D" id="1.20.1280.170">
    <property type="entry name" value="Exocyst complex component Exo70"/>
    <property type="match status" value="1"/>
</dbReference>
<dbReference type="GO" id="GO:0006887">
    <property type="term" value="P:exocytosis"/>
    <property type="evidence" value="ECO:0007669"/>
    <property type="project" value="UniProtKB-KW"/>
</dbReference>
<evidence type="ECO:0000313" key="6">
    <source>
        <dbReference type="EMBL" id="QIX00639.1"/>
    </source>
</evidence>
<dbReference type="InterPro" id="IPR016159">
    <property type="entry name" value="Cullin_repeat-like_dom_sf"/>
</dbReference>
<dbReference type="GO" id="GO:0015031">
    <property type="term" value="P:protein transport"/>
    <property type="evidence" value="ECO:0007669"/>
    <property type="project" value="UniProtKB-KW"/>
</dbReference>
<feature type="domain" description="Exocyst complex subunit Exo70 C-terminal" evidence="5">
    <location>
        <begin position="244"/>
        <end position="617"/>
    </location>
</feature>
<keyword evidence="2 4" id="KW-0813">Transport</keyword>